<dbReference type="InterPro" id="IPR003599">
    <property type="entry name" value="Ig_sub"/>
</dbReference>
<keyword evidence="6 13" id="KW-1133">Transmembrane helix</keyword>
<dbReference type="InterPro" id="IPR013783">
    <property type="entry name" value="Ig-like_fold"/>
</dbReference>
<dbReference type="GO" id="GO:0033691">
    <property type="term" value="F:sialic acid binding"/>
    <property type="evidence" value="ECO:0007669"/>
    <property type="project" value="TreeGrafter"/>
</dbReference>
<evidence type="ECO:0000256" key="2">
    <source>
        <dbReference type="ARBA" id="ARBA00022692"/>
    </source>
</evidence>
<evidence type="ECO:0000256" key="12">
    <source>
        <dbReference type="SAM" id="MobiDB-lite"/>
    </source>
</evidence>
<gene>
    <name evidence="16" type="ORF">HJG59_002452</name>
</gene>
<dbReference type="SUPFAM" id="SSF48726">
    <property type="entry name" value="Immunoglobulin"/>
    <property type="match status" value="2"/>
</dbReference>
<dbReference type="FunFam" id="2.60.40.10:FF:000912">
    <property type="entry name" value="Myeloid cell surface antigen CD33"/>
    <property type="match status" value="1"/>
</dbReference>
<dbReference type="InterPro" id="IPR007110">
    <property type="entry name" value="Ig-like_dom"/>
</dbReference>
<dbReference type="EMBL" id="JACASF010000021">
    <property type="protein sequence ID" value="KAF6406325.1"/>
    <property type="molecule type" value="Genomic_DNA"/>
</dbReference>
<evidence type="ECO:0000256" key="9">
    <source>
        <dbReference type="ARBA" id="ARBA00023180"/>
    </source>
</evidence>
<evidence type="ECO:0000313" key="16">
    <source>
        <dbReference type="EMBL" id="KAF6406325.1"/>
    </source>
</evidence>
<dbReference type="GO" id="GO:0005886">
    <property type="term" value="C:plasma membrane"/>
    <property type="evidence" value="ECO:0007669"/>
    <property type="project" value="TreeGrafter"/>
</dbReference>
<feature type="transmembrane region" description="Helical" evidence="13">
    <location>
        <begin position="258"/>
        <end position="279"/>
    </location>
</feature>
<sequence length="361" mass="39087">MLWLLLPLLCPGSLAQVPGNTLEVQKVVSVQEGLCVFVPCKVSYPRTSFTPVHGFWFREGDDAMKGAAVATNNPDREVQEETKGRFHLLGDPLKHNCSLDIRDVRRTDNGSYFFRIEGSHPVKYSYIWNMLSVHVTALNHTPDISIPGTLESGRPRNLTCSVPWACERGTPPIFSWTSAAHTSLGPRTHLSSELTLTPRPQDHGTNLTCQVKFPAVGVTVETTVQLNVSCASQKSTVGDCLGDGTGAPRTTAGVVQGAVWGAGVTALLAVCLCLIYFVVKTHRKKAARAAVSMDSIHPASQPASQDHQKQPKLDIPTDSTNPAGATQTLGSEPELHYASIRFQGVNPQKNAHTIYSNVTTQ</sequence>
<accession>A0A7J8C604</accession>
<feature type="chain" id="PRO_5029532740" evidence="14">
    <location>
        <begin position="16"/>
        <end position="361"/>
    </location>
</feature>
<feature type="domain" description="Ig-like" evidence="15">
    <location>
        <begin position="18"/>
        <end position="125"/>
    </location>
</feature>
<dbReference type="PROSITE" id="PS50835">
    <property type="entry name" value="IG_LIKE"/>
    <property type="match status" value="2"/>
</dbReference>
<keyword evidence="4" id="KW-0430">Lectin</keyword>
<dbReference type="GO" id="GO:0030246">
    <property type="term" value="F:carbohydrate binding"/>
    <property type="evidence" value="ECO:0007669"/>
    <property type="project" value="UniProtKB-KW"/>
</dbReference>
<feature type="compositionally biased region" description="Polar residues" evidence="12">
    <location>
        <begin position="317"/>
        <end position="330"/>
    </location>
</feature>
<keyword evidence="9" id="KW-0325">Glycoprotein</keyword>
<feature type="region of interest" description="Disordered" evidence="12">
    <location>
        <begin position="297"/>
        <end position="330"/>
    </location>
</feature>
<comment type="similarity">
    <text evidence="11">Belongs to the immunoglobulin superfamily. SIGLEC (sialic acid binding Ig-like lectin) family.</text>
</comment>
<reference evidence="16 17" key="1">
    <citation type="journal article" date="2020" name="Nature">
        <title>Six reference-quality genomes reveal evolution of bat adaptations.</title>
        <authorList>
            <person name="Jebb D."/>
            <person name="Huang Z."/>
            <person name="Pippel M."/>
            <person name="Hughes G.M."/>
            <person name="Lavrichenko K."/>
            <person name="Devanna P."/>
            <person name="Winkler S."/>
            <person name="Jermiin L.S."/>
            <person name="Skirmuntt E.C."/>
            <person name="Katzourakis A."/>
            <person name="Burkitt-Gray L."/>
            <person name="Ray D.A."/>
            <person name="Sullivan K.A.M."/>
            <person name="Roscito J.G."/>
            <person name="Kirilenko B.M."/>
            <person name="Davalos L.M."/>
            <person name="Corthals A.P."/>
            <person name="Power M.L."/>
            <person name="Jones G."/>
            <person name="Ransome R.D."/>
            <person name="Dechmann D.K.N."/>
            <person name="Locatelli A.G."/>
            <person name="Puechmaille S.J."/>
            <person name="Fedrigo O."/>
            <person name="Jarvis E.D."/>
            <person name="Hiller M."/>
            <person name="Vernes S.C."/>
            <person name="Myers E.W."/>
            <person name="Teeling E.C."/>
        </authorList>
    </citation>
    <scope>NUCLEOTIDE SEQUENCE [LARGE SCALE GENOMIC DNA]</scope>
    <source>
        <strain evidence="16">MMolMol1</strain>
        <tissue evidence="16">Muscle</tissue>
    </source>
</reference>
<evidence type="ECO:0000256" key="4">
    <source>
        <dbReference type="ARBA" id="ARBA00022734"/>
    </source>
</evidence>
<dbReference type="Gene3D" id="2.60.40.10">
    <property type="entry name" value="Immunoglobulins"/>
    <property type="match status" value="2"/>
</dbReference>
<dbReference type="FunCoup" id="A0A7J8C604">
    <property type="interactions" value="282"/>
</dbReference>
<feature type="domain" description="Ig-like" evidence="15">
    <location>
        <begin position="142"/>
        <end position="225"/>
    </location>
</feature>
<comment type="caution">
    <text evidence="16">The sequence shown here is derived from an EMBL/GenBank/DDBJ whole genome shotgun (WGS) entry which is preliminary data.</text>
</comment>
<comment type="subcellular location">
    <subcellularLocation>
        <location evidence="1">Membrane</location>
        <topology evidence="1">Single-pass type I membrane protein</topology>
    </subcellularLocation>
</comment>
<evidence type="ECO:0000256" key="7">
    <source>
        <dbReference type="ARBA" id="ARBA00023136"/>
    </source>
</evidence>
<keyword evidence="5" id="KW-0130">Cell adhesion</keyword>
<evidence type="ECO:0000256" key="3">
    <source>
        <dbReference type="ARBA" id="ARBA00022729"/>
    </source>
</evidence>
<dbReference type="AlphaFoldDB" id="A0A7J8C604"/>
<dbReference type="InterPro" id="IPR013106">
    <property type="entry name" value="Ig_V-set"/>
</dbReference>
<evidence type="ECO:0000256" key="6">
    <source>
        <dbReference type="ARBA" id="ARBA00022989"/>
    </source>
</evidence>
<dbReference type="FunFam" id="2.60.40.10:FF:000829">
    <property type="entry name" value="Sialic acid-binding Ig-like lectin 8"/>
    <property type="match status" value="1"/>
</dbReference>
<name>A0A7J8C604_MOLMO</name>
<keyword evidence="7 13" id="KW-0472">Membrane</keyword>
<keyword evidence="3 14" id="KW-0732">Signal</keyword>
<organism evidence="16 17">
    <name type="scientific">Molossus molossus</name>
    <name type="common">Pallas' mastiff bat</name>
    <name type="synonym">Vespertilio molossus</name>
    <dbReference type="NCBI Taxonomy" id="27622"/>
    <lineage>
        <taxon>Eukaryota</taxon>
        <taxon>Metazoa</taxon>
        <taxon>Chordata</taxon>
        <taxon>Craniata</taxon>
        <taxon>Vertebrata</taxon>
        <taxon>Euteleostomi</taxon>
        <taxon>Mammalia</taxon>
        <taxon>Eutheria</taxon>
        <taxon>Laurasiatheria</taxon>
        <taxon>Chiroptera</taxon>
        <taxon>Yangochiroptera</taxon>
        <taxon>Molossidae</taxon>
        <taxon>Molossus</taxon>
    </lineage>
</organism>
<dbReference type="Pfam" id="PF07686">
    <property type="entry name" value="V-set"/>
    <property type="match status" value="1"/>
</dbReference>
<evidence type="ECO:0000256" key="10">
    <source>
        <dbReference type="ARBA" id="ARBA00023319"/>
    </source>
</evidence>
<evidence type="ECO:0000256" key="13">
    <source>
        <dbReference type="SAM" id="Phobius"/>
    </source>
</evidence>
<feature type="signal peptide" evidence="14">
    <location>
        <begin position="1"/>
        <end position="15"/>
    </location>
</feature>
<dbReference type="PANTHER" id="PTHR12035">
    <property type="entry name" value="SIALIC ACID BINDING IMMUNOGLOBULIN-LIKE LECTIN"/>
    <property type="match status" value="1"/>
</dbReference>
<dbReference type="Proteomes" id="UP000550707">
    <property type="component" value="Unassembled WGS sequence"/>
</dbReference>
<dbReference type="SMART" id="SM00409">
    <property type="entry name" value="IG"/>
    <property type="match status" value="2"/>
</dbReference>
<evidence type="ECO:0000256" key="11">
    <source>
        <dbReference type="ARBA" id="ARBA00038361"/>
    </source>
</evidence>
<evidence type="ECO:0000259" key="15">
    <source>
        <dbReference type="PROSITE" id="PS50835"/>
    </source>
</evidence>
<evidence type="ECO:0000256" key="8">
    <source>
        <dbReference type="ARBA" id="ARBA00023157"/>
    </source>
</evidence>
<keyword evidence="2 13" id="KW-0812">Transmembrane</keyword>
<evidence type="ECO:0000256" key="1">
    <source>
        <dbReference type="ARBA" id="ARBA00004479"/>
    </source>
</evidence>
<keyword evidence="17" id="KW-1185">Reference proteome</keyword>
<keyword evidence="8" id="KW-1015">Disulfide bond</keyword>
<dbReference type="InterPro" id="IPR036179">
    <property type="entry name" value="Ig-like_dom_sf"/>
</dbReference>
<dbReference type="GO" id="GO:0007155">
    <property type="term" value="P:cell adhesion"/>
    <property type="evidence" value="ECO:0007669"/>
    <property type="project" value="UniProtKB-KW"/>
</dbReference>
<protein>
    <submittedName>
        <fullName evidence="16">CD33 molecule</fullName>
    </submittedName>
</protein>
<evidence type="ECO:0000313" key="17">
    <source>
        <dbReference type="Proteomes" id="UP000550707"/>
    </source>
</evidence>
<dbReference type="PANTHER" id="PTHR12035:SF99">
    <property type="entry name" value="SIALIC ACID BINDING IG LIKE LECTIN 6"/>
    <property type="match status" value="1"/>
</dbReference>
<dbReference type="InParanoid" id="A0A7J8C604"/>
<evidence type="ECO:0000256" key="14">
    <source>
        <dbReference type="SAM" id="SignalP"/>
    </source>
</evidence>
<keyword evidence="10" id="KW-0393">Immunoglobulin domain</keyword>
<evidence type="ECO:0000256" key="5">
    <source>
        <dbReference type="ARBA" id="ARBA00022889"/>
    </source>
</evidence>
<dbReference type="InterPro" id="IPR051036">
    <property type="entry name" value="SIGLEC"/>
</dbReference>
<proteinExistence type="inferred from homology"/>